<proteinExistence type="predicted"/>
<keyword evidence="2" id="KW-0408">Iron</keyword>
<protein>
    <submittedName>
        <fullName evidence="4">Uncharacterized protein</fullName>
    </submittedName>
</protein>
<accession>A0A8H3SBL9</accession>
<evidence type="ECO:0000313" key="5">
    <source>
        <dbReference type="Proteomes" id="UP000465221"/>
    </source>
</evidence>
<dbReference type="EMBL" id="BLKC01000126">
    <property type="protein sequence ID" value="GFF55650.1"/>
    <property type="molecule type" value="Genomic_DNA"/>
</dbReference>
<dbReference type="Gene3D" id="1.10.630.10">
    <property type="entry name" value="Cytochrome P450"/>
    <property type="match status" value="1"/>
</dbReference>
<comment type="caution">
    <text evidence="4">The sequence shown here is derived from an EMBL/GenBank/DDBJ whole genome shotgun (WGS) entry which is preliminary data.</text>
</comment>
<sequence length="170" mass="19167">MRRDMALMYSQMDSDTRQIAPNVRYPPKYQHRAGRGGRGGRPPQSSILGGRCKCFPPSRWLMDETYEPPTNSVSHSKYHSNTLCPRKGAFIVFSDGHRDCLGKGFGQAEFCAVIADITERLLDRVGTARGVYTIRGRMEPDARKRMEGSGRQKKYDELQNVRESSCAVCS</sequence>
<feature type="region of interest" description="Disordered" evidence="3">
    <location>
        <begin position="17"/>
        <end position="48"/>
    </location>
</feature>
<dbReference type="SUPFAM" id="SSF48264">
    <property type="entry name" value="Cytochrome P450"/>
    <property type="match status" value="1"/>
</dbReference>
<evidence type="ECO:0000256" key="3">
    <source>
        <dbReference type="SAM" id="MobiDB-lite"/>
    </source>
</evidence>
<evidence type="ECO:0000313" key="4">
    <source>
        <dbReference type="EMBL" id="GFF55650.1"/>
    </source>
</evidence>
<reference evidence="4 5" key="1">
    <citation type="submission" date="2020-01" db="EMBL/GenBank/DDBJ databases">
        <title>Draft genome sequence of Aspergillus udagawae IFM 46972.</title>
        <authorList>
            <person name="Takahashi H."/>
            <person name="Yaguchi T."/>
        </authorList>
    </citation>
    <scope>NUCLEOTIDE SEQUENCE [LARGE SCALE GENOMIC DNA]</scope>
    <source>
        <strain evidence="4 5">IFM 46972</strain>
    </source>
</reference>
<organism evidence="4 5">
    <name type="scientific">Aspergillus udagawae</name>
    <dbReference type="NCBI Taxonomy" id="91492"/>
    <lineage>
        <taxon>Eukaryota</taxon>
        <taxon>Fungi</taxon>
        <taxon>Dikarya</taxon>
        <taxon>Ascomycota</taxon>
        <taxon>Pezizomycotina</taxon>
        <taxon>Eurotiomycetes</taxon>
        <taxon>Eurotiomycetidae</taxon>
        <taxon>Eurotiales</taxon>
        <taxon>Aspergillaceae</taxon>
        <taxon>Aspergillus</taxon>
        <taxon>Aspergillus subgen. Fumigati</taxon>
    </lineage>
</organism>
<dbReference type="GO" id="GO:0004497">
    <property type="term" value="F:monooxygenase activity"/>
    <property type="evidence" value="ECO:0007669"/>
    <property type="project" value="InterPro"/>
</dbReference>
<name>A0A8H3SBL9_9EURO</name>
<evidence type="ECO:0000256" key="2">
    <source>
        <dbReference type="ARBA" id="ARBA00023004"/>
    </source>
</evidence>
<evidence type="ECO:0000256" key="1">
    <source>
        <dbReference type="ARBA" id="ARBA00022723"/>
    </source>
</evidence>
<dbReference type="AlphaFoldDB" id="A0A8H3SBL9"/>
<dbReference type="InterPro" id="IPR036396">
    <property type="entry name" value="Cyt_P450_sf"/>
</dbReference>
<dbReference type="GO" id="GO:0005506">
    <property type="term" value="F:iron ion binding"/>
    <property type="evidence" value="ECO:0007669"/>
    <property type="project" value="InterPro"/>
</dbReference>
<dbReference type="GO" id="GO:0020037">
    <property type="term" value="F:heme binding"/>
    <property type="evidence" value="ECO:0007669"/>
    <property type="project" value="InterPro"/>
</dbReference>
<dbReference type="Proteomes" id="UP000465221">
    <property type="component" value="Unassembled WGS sequence"/>
</dbReference>
<gene>
    <name evidence="4" type="ORF">IFM46972_10319</name>
</gene>
<dbReference type="GO" id="GO:0016705">
    <property type="term" value="F:oxidoreductase activity, acting on paired donors, with incorporation or reduction of molecular oxygen"/>
    <property type="evidence" value="ECO:0007669"/>
    <property type="project" value="InterPro"/>
</dbReference>
<dbReference type="PROSITE" id="PS00086">
    <property type="entry name" value="CYTOCHROME_P450"/>
    <property type="match status" value="1"/>
</dbReference>
<dbReference type="InterPro" id="IPR017972">
    <property type="entry name" value="Cyt_P450_CS"/>
</dbReference>
<keyword evidence="1" id="KW-0479">Metal-binding</keyword>